<keyword evidence="3" id="KW-1185">Reference proteome</keyword>
<sequence length="214" mass="24878">MELTKEQIQRVNKYLDLKGVKFIDFRVEIFDHIVSQIEQKLEVENTDFETIFYQVTDQWNKQLNSSSSFIFGLAYSAPKVVMNKAKKVFKPFFFFTLVLCILPGILMSFLDLKISPQVVNRTSKTINVIALLLSSIWLFTTIKTSRDKIKTVYSFIIKTQSLTIIYVPLMVLTSSIKDGLTITLFLVFVSMVMLNVIFYKKHQKEKEKYKLLVG</sequence>
<name>A0A839APD0_9FLAO</name>
<organism evidence="2 3">
    <name type="scientific">Tenacibaculum pelagium</name>
    <dbReference type="NCBI Taxonomy" id="2759527"/>
    <lineage>
        <taxon>Bacteria</taxon>
        <taxon>Pseudomonadati</taxon>
        <taxon>Bacteroidota</taxon>
        <taxon>Flavobacteriia</taxon>
        <taxon>Flavobacteriales</taxon>
        <taxon>Flavobacteriaceae</taxon>
        <taxon>Tenacibaculum</taxon>
    </lineage>
</organism>
<keyword evidence="1" id="KW-0472">Membrane</keyword>
<feature type="transmembrane region" description="Helical" evidence="1">
    <location>
        <begin position="92"/>
        <end position="110"/>
    </location>
</feature>
<dbReference type="Proteomes" id="UP000563906">
    <property type="component" value="Unassembled WGS sequence"/>
</dbReference>
<evidence type="ECO:0000313" key="2">
    <source>
        <dbReference type="EMBL" id="MBA6156230.1"/>
    </source>
</evidence>
<dbReference type="RefSeq" id="WP_182124733.1">
    <property type="nucleotide sequence ID" value="NZ_JACGLS010000002.1"/>
</dbReference>
<accession>A0A839APD0</accession>
<dbReference type="EMBL" id="JACGLS010000002">
    <property type="protein sequence ID" value="MBA6156230.1"/>
    <property type="molecule type" value="Genomic_DNA"/>
</dbReference>
<keyword evidence="1" id="KW-0812">Transmembrane</keyword>
<feature type="transmembrane region" description="Helical" evidence="1">
    <location>
        <begin position="122"/>
        <end position="140"/>
    </location>
</feature>
<keyword evidence="1" id="KW-1133">Transmembrane helix</keyword>
<feature type="transmembrane region" description="Helical" evidence="1">
    <location>
        <begin position="179"/>
        <end position="199"/>
    </location>
</feature>
<gene>
    <name evidence="2" type="ORF">H3Z83_06815</name>
</gene>
<protein>
    <recommendedName>
        <fullName evidence="4">DUF1129 domain-containing protein</fullName>
    </recommendedName>
</protein>
<evidence type="ECO:0008006" key="4">
    <source>
        <dbReference type="Google" id="ProtNLM"/>
    </source>
</evidence>
<evidence type="ECO:0000256" key="1">
    <source>
        <dbReference type="SAM" id="Phobius"/>
    </source>
</evidence>
<feature type="transmembrane region" description="Helical" evidence="1">
    <location>
        <begin position="152"/>
        <end position="173"/>
    </location>
</feature>
<reference evidence="2 3" key="1">
    <citation type="submission" date="2020-07" db="EMBL/GenBank/DDBJ databases">
        <title>Bacterium isolated from marine sediment.</title>
        <authorList>
            <person name="Shang D."/>
            <person name="Du Z.-J."/>
        </authorList>
    </citation>
    <scope>NUCLEOTIDE SEQUENCE [LARGE SCALE GENOMIC DNA]</scope>
    <source>
        <strain evidence="2 3">S7007</strain>
    </source>
</reference>
<dbReference type="AlphaFoldDB" id="A0A839APD0"/>
<evidence type="ECO:0000313" key="3">
    <source>
        <dbReference type="Proteomes" id="UP000563906"/>
    </source>
</evidence>
<proteinExistence type="predicted"/>
<comment type="caution">
    <text evidence="2">The sequence shown here is derived from an EMBL/GenBank/DDBJ whole genome shotgun (WGS) entry which is preliminary data.</text>
</comment>